<organism evidence="3 4">
    <name type="scientific">Aureitalea marina</name>
    <dbReference type="NCBI Taxonomy" id="930804"/>
    <lineage>
        <taxon>Bacteria</taxon>
        <taxon>Pseudomonadati</taxon>
        <taxon>Bacteroidota</taxon>
        <taxon>Flavobacteriia</taxon>
        <taxon>Flavobacteriales</taxon>
        <taxon>Flavobacteriaceae</taxon>
        <taxon>Aureitalea</taxon>
    </lineage>
</organism>
<comment type="caution">
    <text evidence="3">The sequence shown here is derived from an EMBL/GenBank/DDBJ whole genome shotgun (WGS) entry which is preliminary data.</text>
</comment>
<dbReference type="Proteomes" id="UP000239800">
    <property type="component" value="Unassembled WGS sequence"/>
</dbReference>
<proteinExistence type="predicted"/>
<dbReference type="Pfam" id="PF04397">
    <property type="entry name" value="LytTR"/>
    <property type="match status" value="1"/>
</dbReference>
<feature type="transmembrane region" description="Helical" evidence="1">
    <location>
        <begin position="87"/>
        <end position="107"/>
    </location>
</feature>
<dbReference type="InterPro" id="IPR007492">
    <property type="entry name" value="LytTR_DNA-bd_dom"/>
</dbReference>
<dbReference type="AlphaFoldDB" id="A0A2S7KSS7"/>
<evidence type="ECO:0000259" key="2">
    <source>
        <dbReference type="PROSITE" id="PS50930"/>
    </source>
</evidence>
<sequence>MNRFNRPIAFTVSWKKIIWIGLIIGALLAGIVIFLKPYGGEDYDMPYGTWRLAGYIFPVLAALLLLHPAEMSLYKRQNKRWYILNELFYLFISSWLCISFSSIYNFYVVNDLSGYNLSTYLDFLWIFAPPYLPIIVPLLALLRANYGSIVIDQSAPKESSLVLEGENKSEKIELEWKEFVMAQAQQNYVRVLINRTDGLEEQLIRSSLSRIAAQVPQAVQVHRSYLVNLDYLERVQGNARKREMTFNISVEPIPVSPKYFEALGSLLSDSSR</sequence>
<reference evidence="3 4" key="1">
    <citation type="submission" date="2016-11" db="EMBL/GenBank/DDBJ databases">
        <title>Trade-off between light-utilization and light-protection in marine flavobacteria.</title>
        <authorList>
            <person name="Kumagai Y."/>
        </authorList>
    </citation>
    <scope>NUCLEOTIDE SEQUENCE [LARGE SCALE GENOMIC DNA]</scope>
    <source>
        <strain evidence="3 4">NBRC 107741</strain>
    </source>
</reference>
<evidence type="ECO:0000313" key="4">
    <source>
        <dbReference type="Proteomes" id="UP000239800"/>
    </source>
</evidence>
<dbReference type="RefSeq" id="WP_104813612.1">
    <property type="nucleotide sequence ID" value="NZ_MQUB01000001.1"/>
</dbReference>
<feature type="transmembrane region" description="Helical" evidence="1">
    <location>
        <begin position="47"/>
        <end position="66"/>
    </location>
</feature>
<accession>A0A2S7KSS7</accession>
<name>A0A2S7KSS7_9FLAO</name>
<dbReference type="GO" id="GO:0003677">
    <property type="term" value="F:DNA binding"/>
    <property type="evidence" value="ECO:0007669"/>
    <property type="project" value="InterPro"/>
</dbReference>
<evidence type="ECO:0000313" key="3">
    <source>
        <dbReference type="EMBL" id="PQB05667.1"/>
    </source>
</evidence>
<feature type="domain" description="HTH LytTR-type" evidence="2">
    <location>
        <begin position="200"/>
        <end position="269"/>
    </location>
</feature>
<keyword evidence="1" id="KW-0472">Membrane</keyword>
<keyword evidence="4" id="KW-1185">Reference proteome</keyword>
<dbReference type="OrthoDB" id="1118393at2"/>
<dbReference type="PROSITE" id="PS50930">
    <property type="entry name" value="HTH_LYTTR"/>
    <property type="match status" value="1"/>
</dbReference>
<dbReference type="EMBL" id="MQUB01000001">
    <property type="protein sequence ID" value="PQB05667.1"/>
    <property type="molecule type" value="Genomic_DNA"/>
</dbReference>
<dbReference type="Gene3D" id="2.40.50.1020">
    <property type="entry name" value="LytTr DNA-binding domain"/>
    <property type="match status" value="1"/>
</dbReference>
<dbReference type="SMART" id="SM00850">
    <property type="entry name" value="LytTR"/>
    <property type="match status" value="1"/>
</dbReference>
<gene>
    <name evidence="3" type="ORF">BST85_12740</name>
</gene>
<protein>
    <recommendedName>
        <fullName evidence="2">HTH LytTR-type domain-containing protein</fullName>
    </recommendedName>
</protein>
<evidence type="ECO:0000256" key="1">
    <source>
        <dbReference type="SAM" id="Phobius"/>
    </source>
</evidence>
<feature type="transmembrane region" description="Helical" evidence="1">
    <location>
        <begin position="123"/>
        <end position="142"/>
    </location>
</feature>
<feature type="transmembrane region" description="Helical" evidence="1">
    <location>
        <begin position="12"/>
        <end position="35"/>
    </location>
</feature>
<keyword evidence="1" id="KW-1133">Transmembrane helix</keyword>
<keyword evidence="1" id="KW-0812">Transmembrane</keyword>